<organism evidence="3 4">
    <name type="scientific">Actinomyces marmotae</name>
    <dbReference type="NCBI Taxonomy" id="2737173"/>
    <lineage>
        <taxon>Bacteria</taxon>
        <taxon>Bacillati</taxon>
        <taxon>Actinomycetota</taxon>
        <taxon>Actinomycetes</taxon>
        <taxon>Actinomycetales</taxon>
        <taxon>Actinomycetaceae</taxon>
        <taxon>Actinomyces</taxon>
    </lineage>
</organism>
<proteinExistence type="predicted"/>
<keyword evidence="1 3" id="KW-0808">Transferase</keyword>
<name>A0A6M8AXT0_9ACTO</name>
<dbReference type="AlphaFoldDB" id="A0A6M8AXT0"/>
<protein>
    <submittedName>
        <fullName evidence="3">NTP transferase domain-containing protein</fullName>
    </submittedName>
</protein>
<evidence type="ECO:0000256" key="1">
    <source>
        <dbReference type="ARBA" id="ARBA00022679"/>
    </source>
</evidence>
<dbReference type="Gene3D" id="3.90.550.10">
    <property type="entry name" value="Spore Coat Polysaccharide Biosynthesis Protein SpsA, Chain A"/>
    <property type="match status" value="1"/>
</dbReference>
<feature type="domain" description="MobA-like NTP transferase" evidence="2">
    <location>
        <begin position="7"/>
        <end position="159"/>
    </location>
</feature>
<dbReference type="EMBL" id="CP053642">
    <property type="protein sequence ID" value="QKD79229.1"/>
    <property type="molecule type" value="Genomic_DNA"/>
</dbReference>
<reference evidence="3 4" key="1">
    <citation type="submission" date="2020-05" db="EMBL/GenBank/DDBJ databases">
        <title>Actinomyces sp. zg-325.</title>
        <authorList>
            <person name="Yang C."/>
        </authorList>
    </citation>
    <scope>NUCLEOTIDE SEQUENCE [LARGE SCALE GENOMIC DNA]</scope>
    <source>
        <strain evidence="4">zg-325</strain>
    </source>
</reference>
<evidence type="ECO:0000313" key="4">
    <source>
        <dbReference type="Proteomes" id="UP000504752"/>
    </source>
</evidence>
<dbReference type="SUPFAM" id="SSF53448">
    <property type="entry name" value="Nucleotide-diphospho-sugar transferases"/>
    <property type="match status" value="1"/>
</dbReference>
<evidence type="ECO:0000313" key="3">
    <source>
        <dbReference type="EMBL" id="QKD79229.1"/>
    </source>
</evidence>
<dbReference type="PANTHER" id="PTHR19136:SF81">
    <property type="entry name" value="MOLYBDENUM COFACTOR GUANYLYLTRANSFERASE"/>
    <property type="match status" value="1"/>
</dbReference>
<gene>
    <name evidence="3" type="ORF">HPC72_02225</name>
</gene>
<evidence type="ECO:0000259" key="2">
    <source>
        <dbReference type="Pfam" id="PF12804"/>
    </source>
</evidence>
<accession>A0A6M8AXT0</accession>
<keyword evidence="4" id="KW-1185">Reference proteome</keyword>
<dbReference type="RefSeq" id="WP_159524208.1">
    <property type="nucleotide sequence ID" value="NZ_CP053642.1"/>
</dbReference>
<dbReference type="PANTHER" id="PTHR19136">
    <property type="entry name" value="MOLYBDENUM COFACTOR GUANYLYLTRANSFERASE"/>
    <property type="match status" value="1"/>
</dbReference>
<dbReference type="Proteomes" id="UP000504752">
    <property type="component" value="Chromosome"/>
</dbReference>
<sequence length="207" mass="20332">MTGALDAVVLAGGTARRLGGVSKPDVLLAGRRLLDHVLEGIGALRASGGIPPGRTVVVAPGEVALPAGVLRALEDPPLGGPVAGIAAGLEALAAGGGPVGAAPVTAVLTCDAPGAPAALPALLGALLAKRAGAGVDGACAQAGDHTQYLLGVYRTPALRGAVAPGGRALRDIAVRRALGALRVQEVTGTAGAARDLDTWEQVRAWRR</sequence>
<dbReference type="InterPro" id="IPR025877">
    <property type="entry name" value="MobA-like_NTP_Trfase"/>
</dbReference>
<dbReference type="Pfam" id="PF12804">
    <property type="entry name" value="NTP_transf_3"/>
    <property type="match status" value="1"/>
</dbReference>
<dbReference type="KEGG" id="amam:HPC72_02225"/>
<dbReference type="InterPro" id="IPR029044">
    <property type="entry name" value="Nucleotide-diphossugar_trans"/>
</dbReference>
<dbReference type="GO" id="GO:0016779">
    <property type="term" value="F:nucleotidyltransferase activity"/>
    <property type="evidence" value="ECO:0007669"/>
    <property type="project" value="TreeGrafter"/>
</dbReference>